<feature type="transmembrane region" description="Helical" evidence="1">
    <location>
        <begin position="60"/>
        <end position="81"/>
    </location>
</feature>
<keyword evidence="1" id="KW-1133">Transmembrane helix</keyword>
<feature type="transmembrane region" description="Helical" evidence="1">
    <location>
        <begin position="34"/>
        <end position="54"/>
    </location>
</feature>
<feature type="transmembrane region" description="Helical" evidence="1">
    <location>
        <begin position="180"/>
        <end position="201"/>
    </location>
</feature>
<dbReference type="Gene3D" id="3.40.720.10">
    <property type="entry name" value="Alkaline Phosphatase, subunit A"/>
    <property type="match status" value="1"/>
</dbReference>
<sequence length="569" mass="60821">MEAEGAVAAENAGAGGGVAAAGGAGRRPGWRVGLAWLLTTLAALFVFFALVGPIRLDMLTFSGLVRIPVEGLLGVLLILALPPRPRRVVAAVLGAVLGLLTILKIIDMGFYEVLDRPFDPVLDWVLIGDGANFVERAAGPAGEIGAWIAAVLLVLAVVTFMTLAVLRLSRIVVRHRRNSVRTVAVLGFAWVLCAVFGAQILPDVSVASTDAATLAYGEVAQLPADVKDQKVFRAEMAQDQFANTPGDQMLTALRGKDVLVTFVESYGVVALQDPQVDAVLDAGTKELEAAGFGARSALLTSPTFGGGSWLAQSTLMSGLWVDNQQRYNDLVAGHRLSLTTAFGRTGSRIVGVEPAVTEAWPQGAYYGFDKLYTAQNTTYQGPRFNFSSIPDQYSLADFQRSERATGHDPVMAFMALLSSHTPWAPIPHLVGWDSVGDGSIYDGMPQQTTGPVAAWRTSGGIRTAYMQSIQYTLSTLISYVKTYGDKNLVLVFLGDHQPASVVSGDHASRNVPITIVAGDPSVLDRISGWGWQDGLRPNAQAPLWRMDTFRDRFLTAFGSQPAPAPSQPH</sequence>
<evidence type="ECO:0008006" key="4">
    <source>
        <dbReference type="Google" id="ProtNLM"/>
    </source>
</evidence>
<dbReference type="InterPro" id="IPR017850">
    <property type="entry name" value="Alkaline_phosphatase_core_sf"/>
</dbReference>
<evidence type="ECO:0000256" key="1">
    <source>
        <dbReference type="SAM" id="Phobius"/>
    </source>
</evidence>
<dbReference type="SUPFAM" id="SSF53649">
    <property type="entry name" value="Alkaline phosphatase-like"/>
    <property type="match status" value="1"/>
</dbReference>
<name>A0ABP9S1N0_9ACTN</name>
<accession>A0ABP9S1N0</accession>
<dbReference type="EMBL" id="BAABJQ010000013">
    <property type="protein sequence ID" value="GAA5190273.1"/>
    <property type="molecule type" value="Genomic_DNA"/>
</dbReference>
<organism evidence="2 3">
    <name type="scientific">Rugosimonospora acidiphila</name>
    <dbReference type="NCBI Taxonomy" id="556531"/>
    <lineage>
        <taxon>Bacteria</taxon>
        <taxon>Bacillati</taxon>
        <taxon>Actinomycetota</taxon>
        <taxon>Actinomycetes</taxon>
        <taxon>Micromonosporales</taxon>
        <taxon>Micromonosporaceae</taxon>
        <taxon>Rugosimonospora</taxon>
    </lineage>
</organism>
<keyword evidence="1" id="KW-0472">Membrane</keyword>
<comment type="caution">
    <text evidence="2">The sequence shown here is derived from an EMBL/GenBank/DDBJ whole genome shotgun (WGS) entry which is preliminary data.</text>
</comment>
<proteinExistence type="predicted"/>
<feature type="transmembrane region" description="Helical" evidence="1">
    <location>
        <begin position="88"/>
        <end position="106"/>
    </location>
</feature>
<keyword evidence="1" id="KW-0812">Transmembrane</keyword>
<reference evidence="3" key="1">
    <citation type="journal article" date="2019" name="Int. J. Syst. Evol. Microbiol.">
        <title>The Global Catalogue of Microorganisms (GCM) 10K type strain sequencing project: providing services to taxonomists for standard genome sequencing and annotation.</title>
        <authorList>
            <consortium name="The Broad Institute Genomics Platform"/>
            <consortium name="The Broad Institute Genome Sequencing Center for Infectious Disease"/>
            <person name="Wu L."/>
            <person name="Ma J."/>
        </authorList>
    </citation>
    <scope>NUCLEOTIDE SEQUENCE [LARGE SCALE GENOMIC DNA]</scope>
    <source>
        <strain evidence="3">JCM 18304</strain>
    </source>
</reference>
<protein>
    <recommendedName>
        <fullName evidence="4">Phosphoglycerol transferase MdoB</fullName>
    </recommendedName>
</protein>
<dbReference type="Proteomes" id="UP001501570">
    <property type="component" value="Unassembled WGS sequence"/>
</dbReference>
<evidence type="ECO:0000313" key="2">
    <source>
        <dbReference type="EMBL" id="GAA5190273.1"/>
    </source>
</evidence>
<feature type="transmembrane region" description="Helical" evidence="1">
    <location>
        <begin position="144"/>
        <end position="168"/>
    </location>
</feature>
<evidence type="ECO:0000313" key="3">
    <source>
        <dbReference type="Proteomes" id="UP001501570"/>
    </source>
</evidence>
<keyword evidence="3" id="KW-1185">Reference proteome</keyword>
<gene>
    <name evidence="2" type="ORF">GCM10023322_45050</name>
</gene>